<evidence type="ECO:0000256" key="18">
    <source>
        <dbReference type="ARBA" id="ARBA00023316"/>
    </source>
</evidence>
<comment type="pathway">
    <text evidence="3 23">Cell wall biogenesis; peptidoglycan biosynthesis.</text>
</comment>
<keyword evidence="15 26" id="KW-0472">Membrane</keyword>
<keyword evidence="10 23" id="KW-0328">Glycosyltransferase</keyword>
<evidence type="ECO:0000256" key="20">
    <source>
        <dbReference type="ARBA" id="ARBA00034000"/>
    </source>
</evidence>
<dbReference type="InterPro" id="IPR001460">
    <property type="entry name" value="PCN-bd_Tpept"/>
</dbReference>
<dbReference type="InterPro" id="IPR050396">
    <property type="entry name" value="Glycosyltr_51/Transpeptidase"/>
</dbReference>
<evidence type="ECO:0000256" key="16">
    <source>
        <dbReference type="ARBA" id="ARBA00023251"/>
    </source>
</evidence>
<evidence type="ECO:0000256" key="23">
    <source>
        <dbReference type="PIRNR" id="PIRNR002799"/>
    </source>
</evidence>
<evidence type="ECO:0000256" key="5">
    <source>
        <dbReference type="ARBA" id="ARBA00007739"/>
    </source>
</evidence>
<dbReference type="InterPro" id="IPR028166">
    <property type="entry name" value="UB2H"/>
</dbReference>
<dbReference type="Proteomes" id="UP000295565">
    <property type="component" value="Unassembled WGS sequence"/>
</dbReference>
<dbReference type="InterPro" id="IPR001264">
    <property type="entry name" value="Glyco_trans_51"/>
</dbReference>
<dbReference type="AlphaFoldDB" id="A0A4R1J8M8"/>
<evidence type="ECO:0000259" key="27">
    <source>
        <dbReference type="Pfam" id="PF00905"/>
    </source>
</evidence>
<dbReference type="EMBL" id="SMGD01000016">
    <property type="protein sequence ID" value="TCK46928.1"/>
    <property type="molecule type" value="Genomic_DNA"/>
</dbReference>
<dbReference type="InterPro" id="IPR012338">
    <property type="entry name" value="Beta-lactam/transpept-like"/>
</dbReference>
<feature type="compositionally biased region" description="Basic residues" evidence="25">
    <location>
        <begin position="18"/>
        <end position="37"/>
    </location>
</feature>
<dbReference type="GO" id="GO:0008955">
    <property type="term" value="F:peptidoglycan glycosyltransferase activity"/>
    <property type="evidence" value="ECO:0007669"/>
    <property type="project" value="UniProtKB-UniRule"/>
</dbReference>
<dbReference type="NCBIfam" id="TIGR02071">
    <property type="entry name" value="PBP_1b"/>
    <property type="match status" value="1"/>
</dbReference>
<evidence type="ECO:0000256" key="11">
    <source>
        <dbReference type="ARBA" id="ARBA00022679"/>
    </source>
</evidence>
<dbReference type="GO" id="GO:0009002">
    <property type="term" value="F:serine-type D-Ala-D-Ala carboxypeptidase activity"/>
    <property type="evidence" value="ECO:0007669"/>
    <property type="project" value="UniProtKB-EC"/>
</dbReference>
<sequence length="779" mass="87860">MALEFFMVKKPQNQQSKPRVKKTSSSKRRSNAKKTPRRRRFSGLAIKFFVVFVVIMGVWGVYLDSKIRYRFEGHKWQLPAVIYGRELNLYPNIRLTRQEVERELKQLNYRKVTHPISSGEFSASDYKIAMVRRPFTFPDGSQGAVPVLLTFSKTRLVKIQNRDTGAPLSHLRLDPVLIDRISTGSSEDRLFVPLSQIPKSLTQALIQTEDRDFYHHEGVSLTGIARAFVVNLMAGHTVQGGSTITQQLAKNLFLTRRQTLWRKIQEAYMALLISLRYSKQDVLETYLNEVYLGQNGSRSVHGVGLASYFYFGRPVNDLSMDQQALLVALVKGPSYYDPWRHPQRARQRRDVVLRLMVQAGYLDRYQYQEMVARPLDLVPRGDMGYQHIPGFVELVRQSLDKHFQNWQKASGLRIFTTLEPIAQRQAQHAVKARLQAMHQPHLQAAMVVTDRHSGAIRALVGSRAGDDTGFNRALNAHRQVGSLLKPFIYLTAYEMGHSPGELLDDSPLTVKLADGQDWQPHNYSRKFGSPVMLYKALAESLNVPTVRLGMAIGVDKVIDTLHQAGLNMSLKPYPSLLLGAVELSPMQVAQIYQTIANEGVYQPLYSISSVVDAHNKVIYRHQSQAQRRFATVPTYQLLFNLIQVARIGTGHSLKWRLPHVSVAGKTGTTDDLRDSWFVGFDDRQLVTTWVGRDDNKPAHVTGATAALPIFANYLKATGAQSLRLVTPEHLSWLSFSPDTGKVVDSHCKGSVLLPAPESFAQNKQPCQSGGLGAFFRKVF</sequence>
<proteinExistence type="inferred from homology"/>
<evidence type="ECO:0000259" key="28">
    <source>
        <dbReference type="Pfam" id="PF00912"/>
    </source>
</evidence>
<feature type="domain" description="Penicillin-binding protein transpeptidase" evidence="27">
    <location>
        <begin position="445"/>
        <end position="712"/>
    </location>
</feature>
<comment type="similarity">
    <text evidence="5 23">In the N-terminal section; belongs to the glycosyltransferase 51 family.</text>
</comment>
<feature type="active site" description="Acyl-ester intermediate; for transpeptidase activity" evidence="24">
    <location>
        <position position="482"/>
    </location>
</feature>
<dbReference type="NCBIfam" id="TIGR02074">
    <property type="entry name" value="PBP_1a_fam"/>
    <property type="match status" value="1"/>
</dbReference>
<comment type="function">
    <text evidence="1 23">Cell wall formation. Synthesis of cross-linked peptidoglycan from the lipid intermediates. The enzyme has a penicillin-insensitive transglycosylase N-terminal domain (formation of linear glycan strands) and a penicillin-sensitive transpeptidase C-terminal domain (cross-linking of the peptide subunits).</text>
</comment>
<evidence type="ECO:0000256" key="7">
    <source>
        <dbReference type="ARBA" id="ARBA00022475"/>
    </source>
</evidence>
<dbReference type="GO" id="GO:0005886">
    <property type="term" value="C:plasma membrane"/>
    <property type="evidence" value="ECO:0007669"/>
    <property type="project" value="UniProtKB-SubCell"/>
</dbReference>
<name>A0A4R1J8M8_9GAMM</name>
<dbReference type="Gene3D" id="1.20.5.100">
    <property type="entry name" value="Cytochrome c1, transmembrane anchor, C-terminal"/>
    <property type="match status" value="1"/>
</dbReference>
<evidence type="ECO:0000256" key="19">
    <source>
        <dbReference type="ARBA" id="ARBA00032454"/>
    </source>
</evidence>
<keyword evidence="26" id="KW-0812">Transmembrane</keyword>
<evidence type="ECO:0000256" key="15">
    <source>
        <dbReference type="ARBA" id="ARBA00023136"/>
    </source>
</evidence>
<dbReference type="Gene3D" id="1.10.3810.10">
    <property type="entry name" value="Biosynthetic peptidoglycan transglycosylase-like"/>
    <property type="match status" value="1"/>
</dbReference>
<keyword evidence="7" id="KW-1003">Cell membrane</keyword>
<dbReference type="PANTHER" id="PTHR32282:SF11">
    <property type="entry name" value="PENICILLIN-BINDING PROTEIN 1B"/>
    <property type="match status" value="1"/>
</dbReference>
<evidence type="ECO:0000259" key="29">
    <source>
        <dbReference type="Pfam" id="PF14814"/>
    </source>
</evidence>
<dbReference type="InterPro" id="IPR023346">
    <property type="entry name" value="Lysozyme-like_dom_sf"/>
</dbReference>
<evidence type="ECO:0000256" key="22">
    <source>
        <dbReference type="NCBIfam" id="TIGR02071"/>
    </source>
</evidence>
<feature type="domain" description="Glycosyl transferase family 51" evidence="28">
    <location>
        <begin position="184"/>
        <end position="356"/>
    </location>
</feature>
<dbReference type="GO" id="GO:0030288">
    <property type="term" value="C:outer membrane-bounded periplasmic space"/>
    <property type="evidence" value="ECO:0007669"/>
    <property type="project" value="TreeGrafter"/>
</dbReference>
<dbReference type="GO" id="GO:0006508">
    <property type="term" value="P:proteolysis"/>
    <property type="evidence" value="ECO:0007669"/>
    <property type="project" value="UniProtKB-KW"/>
</dbReference>
<accession>A0A4R1J8M8</accession>
<comment type="subcellular location">
    <subcellularLocation>
        <location evidence="2">Cell membrane</location>
    </subcellularLocation>
</comment>
<feature type="active site" description="Proton donor; for transglycosylase activity" evidence="24">
    <location>
        <position position="209"/>
    </location>
</feature>
<dbReference type="GO" id="GO:0008360">
    <property type="term" value="P:regulation of cell shape"/>
    <property type="evidence" value="ECO:0007669"/>
    <property type="project" value="UniProtKB-UniRule"/>
</dbReference>
<evidence type="ECO:0000256" key="21">
    <source>
        <dbReference type="ARBA" id="ARBA00049902"/>
    </source>
</evidence>
<dbReference type="Pfam" id="PF00905">
    <property type="entry name" value="Transpeptidase"/>
    <property type="match status" value="1"/>
</dbReference>
<dbReference type="InterPro" id="IPR011813">
    <property type="entry name" value="PBP_1b"/>
</dbReference>
<dbReference type="PANTHER" id="PTHR32282">
    <property type="entry name" value="BINDING PROTEIN TRANSPEPTIDASE, PUTATIVE-RELATED"/>
    <property type="match status" value="1"/>
</dbReference>
<evidence type="ECO:0000313" key="31">
    <source>
        <dbReference type="Proteomes" id="UP000295565"/>
    </source>
</evidence>
<evidence type="ECO:0000256" key="1">
    <source>
        <dbReference type="ARBA" id="ARBA00002624"/>
    </source>
</evidence>
<keyword evidence="8" id="KW-0121">Carboxypeptidase</keyword>
<protein>
    <recommendedName>
        <fullName evidence="6 22">Penicillin-binding protein 1B</fullName>
        <shortName evidence="23">PBP-1b</shortName>
        <shortName evidence="23">PBP1b</shortName>
    </recommendedName>
    <alternativeName>
        <fullName evidence="19 23">Murein polymerase</fullName>
    </alternativeName>
</protein>
<evidence type="ECO:0000256" key="10">
    <source>
        <dbReference type="ARBA" id="ARBA00022676"/>
    </source>
</evidence>
<keyword evidence="11 23" id="KW-0808">Transferase</keyword>
<dbReference type="GO" id="GO:0009274">
    <property type="term" value="C:peptidoglycan-based cell wall"/>
    <property type="evidence" value="ECO:0007669"/>
    <property type="project" value="UniProtKB-UniRule"/>
</dbReference>
<organism evidence="30 31">
    <name type="scientific">Celerinatantimonas diazotrophica</name>
    <dbReference type="NCBI Taxonomy" id="412034"/>
    <lineage>
        <taxon>Bacteria</taxon>
        <taxon>Pseudomonadati</taxon>
        <taxon>Pseudomonadota</taxon>
        <taxon>Gammaproteobacteria</taxon>
        <taxon>Celerinatantimonadaceae</taxon>
        <taxon>Celerinatantimonas</taxon>
    </lineage>
</organism>
<evidence type="ECO:0000313" key="30">
    <source>
        <dbReference type="EMBL" id="TCK46928.1"/>
    </source>
</evidence>
<comment type="caution">
    <text evidence="30">The sequence shown here is derived from an EMBL/GenBank/DDBJ whole genome shotgun (WGS) entry which is preliminary data.</text>
</comment>
<evidence type="ECO:0000256" key="3">
    <source>
        <dbReference type="ARBA" id="ARBA00004752"/>
    </source>
</evidence>
<evidence type="ECO:0000256" key="9">
    <source>
        <dbReference type="ARBA" id="ARBA00022670"/>
    </source>
</evidence>
<dbReference type="GO" id="GO:0008658">
    <property type="term" value="F:penicillin binding"/>
    <property type="evidence" value="ECO:0007669"/>
    <property type="project" value="UniProtKB-UniRule"/>
</dbReference>
<keyword evidence="16" id="KW-0046">Antibiotic resistance</keyword>
<dbReference type="Gene3D" id="3.30.2060.10">
    <property type="entry name" value="Penicillin-binding protein 1b domain"/>
    <property type="match status" value="1"/>
</dbReference>
<keyword evidence="31" id="KW-1185">Reference proteome</keyword>
<evidence type="ECO:0000256" key="2">
    <source>
        <dbReference type="ARBA" id="ARBA00004236"/>
    </source>
</evidence>
<keyword evidence="18 23" id="KW-0961">Cell wall biogenesis/degradation</keyword>
<comment type="catalytic activity">
    <reaction evidence="21">
        <text>[GlcNAc-(1-&gt;4)-Mur2Ac(oyl-L-Ala-gamma-D-Glu-L-Lys-D-Ala-D-Ala)](n)-di-trans,octa-cis-undecaprenyl diphosphate + beta-D-GlcNAc-(1-&gt;4)-Mur2Ac(oyl-L-Ala-gamma-D-Glu-L-Lys-D-Ala-D-Ala)-di-trans,octa-cis-undecaprenyl diphosphate = [GlcNAc-(1-&gt;4)-Mur2Ac(oyl-L-Ala-gamma-D-Glu-L-Lys-D-Ala-D-Ala)](n+1)-di-trans,octa-cis-undecaprenyl diphosphate + di-trans,octa-cis-undecaprenyl diphosphate + H(+)</text>
        <dbReference type="Rhea" id="RHEA:23708"/>
        <dbReference type="Rhea" id="RHEA-COMP:9602"/>
        <dbReference type="Rhea" id="RHEA-COMP:9603"/>
        <dbReference type="ChEBI" id="CHEBI:15378"/>
        <dbReference type="ChEBI" id="CHEBI:58405"/>
        <dbReference type="ChEBI" id="CHEBI:60033"/>
        <dbReference type="ChEBI" id="CHEBI:78435"/>
        <dbReference type="EC" id="2.4.99.28"/>
    </reaction>
</comment>
<comment type="catalytic activity">
    <reaction evidence="20">
        <text>Preferential cleavage: (Ac)2-L-Lys-D-Ala-|-D-Ala. Also transpeptidation of peptidyl-alanyl moieties that are N-acyl substituents of D-alanine.</text>
        <dbReference type="EC" id="3.4.16.4"/>
    </reaction>
</comment>
<dbReference type="Pfam" id="PF00912">
    <property type="entry name" value="Transgly"/>
    <property type="match status" value="1"/>
</dbReference>
<evidence type="ECO:0000256" key="6">
    <source>
        <dbReference type="ARBA" id="ARBA00018637"/>
    </source>
</evidence>
<keyword evidence="12" id="KW-0378">Hydrolase</keyword>
<keyword evidence="17" id="KW-0511">Multifunctional enzyme</keyword>
<feature type="region of interest" description="Disordered" evidence="25">
    <location>
        <begin position="10"/>
        <end position="37"/>
    </location>
</feature>
<evidence type="ECO:0000256" key="25">
    <source>
        <dbReference type="SAM" id="MobiDB-lite"/>
    </source>
</evidence>
<dbReference type="Pfam" id="PF14814">
    <property type="entry name" value="UB2H"/>
    <property type="match status" value="1"/>
</dbReference>
<dbReference type="SUPFAM" id="SSF56601">
    <property type="entry name" value="beta-lactamase/transpeptidase-like"/>
    <property type="match status" value="1"/>
</dbReference>
<evidence type="ECO:0000256" key="8">
    <source>
        <dbReference type="ARBA" id="ARBA00022645"/>
    </source>
</evidence>
<keyword evidence="13 23" id="KW-0133">Cell shape</keyword>
<evidence type="ECO:0000256" key="24">
    <source>
        <dbReference type="PIRSR" id="PIRSR002799-1"/>
    </source>
</evidence>
<evidence type="ECO:0000256" key="14">
    <source>
        <dbReference type="ARBA" id="ARBA00022984"/>
    </source>
</evidence>
<dbReference type="Gene3D" id="3.40.710.10">
    <property type="entry name" value="DD-peptidase/beta-lactamase superfamily"/>
    <property type="match status" value="1"/>
</dbReference>
<dbReference type="SUPFAM" id="SSF53955">
    <property type="entry name" value="Lysozyme-like"/>
    <property type="match status" value="1"/>
</dbReference>
<evidence type="ECO:0000256" key="17">
    <source>
        <dbReference type="ARBA" id="ARBA00023268"/>
    </source>
</evidence>
<evidence type="ECO:0000256" key="13">
    <source>
        <dbReference type="ARBA" id="ARBA00022960"/>
    </source>
</evidence>
<keyword evidence="26" id="KW-1133">Transmembrane helix</keyword>
<keyword evidence="9" id="KW-0645">Protease</keyword>
<comment type="similarity">
    <text evidence="4 23">In the C-terminal section; belongs to the transpeptidase family.</text>
</comment>
<evidence type="ECO:0000256" key="12">
    <source>
        <dbReference type="ARBA" id="ARBA00022801"/>
    </source>
</evidence>
<evidence type="ECO:0000256" key="26">
    <source>
        <dbReference type="SAM" id="Phobius"/>
    </source>
</evidence>
<reference evidence="30 31" key="1">
    <citation type="submission" date="2019-03" db="EMBL/GenBank/DDBJ databases">
        <title>Genomic Encyclopedia of Type Strains, Phase IV (KMG-IV): sequencing the most valuable type-strain genomes for metagenomic binning, comparative biology and taxonomic classification.</title>
        <authorList>
            <person name="Goeker M."/>
        </authorList>
    </citation>
    <scope>NUCLEOTIDE SEQUENCE [LARGE SCALE GENOMIC DNA]</scope>
    <source>
        <strain evidence="30 31">DSM 18577</strain>
    </source>
</reference>
<dbReference type="UniPathway" id="UPA00219"/>
<dbReference type="GO" id="GO:0046677">
    <property type="term" value="P:response to antibiotic"/>
    <property type="evidence" value="ECO:0007669"/>
    <property type="project" value="UniProtKB-UniRule"/>
</dbReference>
<feature type="domain" description="Bifunctional transglycosylase second" evidence="29">
    <location>
        <begin position="89"/>
        <end position="173"/>
    </location>
</feature>
<dbReference type="PIRSF" id="PIRSF002799">
    <property type="entry name" value="PBP_1b"/>
    <property type="match status" value="1"/>
</dbReference>
<keyword evidence="14 23" id="KW-0573">Peptidoglycan synthesis</keyword>
<dbReference type="GO" id="GO:0071555">
    <property type="term" value="P:cell wall organization"/>
    <property type="evidence" value="ECO:0007669"/>
    <property type="project" value="UniProtKB-UniRule"/>
</dbReference>
<evidence type="ECO:0000256" key="4">
    <source>
        <dbReference type="ARBA" id="ARBA00007090"/>
    </source>
</evidence>
<feature type="transmembrane region" description="Helical" evidence="26">
    <location>
        <begin position="44"/>
        <end position="62"/>
    </location>
</feature>
<dbReference type="GO" id="GO:0009252">
    <property type="term" value="P:peptidoglycan biosynthetic process"/>
    <property type="evidence" value="ECO:0007669"/>
    <property type="project" value="UniProtKB-UniRule"/>
</dbReference>
<gene>
    <name evidence="30" type="ORF">EV690_3077</name>
</gene>
<dbReference type="InterPro" id="IPR036950">
    <property type="entry name" value="PBP_transglycosylase"/>
</dbReference>
<dbReference type="FunFam" id="1.10.3810.10:FF:000001">
    <property type="entry name" value="Penicillin-binding protein 1A"/>
    <property type="match status" value="1"/>
</dbReference>